<name>A0A9D1AN10_9FIRM</name>
<dbReference type="AlphaFoldDB" id="A0A9D1AN10"/>
<dbReference type="Proteomes" id="UP000824242">
    <property type="component" value="Unassembled WGS sequence"/>
</dbReference>
<dbReference type="Pfam" id="PF22564">
    <property type="entry name" value="HAAS"/>
    <property type="match status" value="1"/>
</dbReference>
<evidence type="ECO:0000313" key="2">
    <source>
        <dbReference type="Proteomes" id="UP000824242"/>
    </source>
</evidence>
<accession>A0A9D1AN10</accession>
<proteinExistence type="predicted"/>
<organism evidence="1 2">
    <name type="scientific">Candidatus Caccousia avicola</name>
    <dbReference type="NCBI Taxonomy" id="2840721"/>
    <lineage>
        <taxon>Bacteria</taxon>
        <taxon>Bacillati</taxon>
        <taxon>Bacillota</taxon>
        <taxon>Clostridia</taxon>
        <taxon>Eubacteriales</taxon>
        <taxon>Oscillospiraceae</taxon>
        <taxon>Oscillospiraceae incertae sedis</taxon>
        <taxon>Candidatus Caccousia</taxon>
    </lineage>
</organism>
<comment type="caution">
    <text evidence="1">The sequence shown here is derived from an EMBL/GenBank/DDBJ whole genome shotgun (WGS) entry which is preliminary data.</text>
</comment>
<evidence type="ECO:0000313" key="1">
    <source>
        <dbReference type="EMBL" id="HIR47486.1"/>
    </source>
</evidence>
<reference evidence="1" key="1">
    <citation type="submission" date="2020-10" db="EMBL/GenBank/DDBJ databases">
        <authorList>
            <person name="Gilroy R."/>
        </authorList>
    </citation>
    <scope>NUCLEOTIDE SEQUENCE</scope>
    <source>
        <strain evidence="1">ChiSxjej1B13-7958</strain>
    </source>
</reference>
<dbReference type="EMBL" id="DVGZ01000077">
    <property type="protein sequence ID" value="HIR47486.1"/>
    <property type="molecule type" value="Genomic_DNA"/>
</dbReference>
<protein>
    <submittedName>
        <fullName evidence="1">DUF4097 family beta strand repeat protein</fullName>
    </submittedName>
</protein>
<sequence length="359" mass="39289">MTRQQFLQEFLYALEPLSPEERQQISDYYEELICDGLEQGLTEEEVLARFGSPQEEAARFRAENPSSPPPQEPSLYTPRGEIHTLDLSSQCAAVSLIPVESGPISISFAVNPQRDLVETSEEGGVWTFRHTLRRKRLRHFFGFGLSNLKIQVRVPRSFHGTLLIATSNATVTGEGLPALERLTIHSTNDTIRLNTVEASTCNLETSNASIRVQNYSGQTLHAKSSNGTLEGEIIRCYGHHWETSNAAIRLTDAQSLSLTAATSNGRITACACESRELNLVSSNASLVLDNIAGDQLTLCTSNGAITGTVRGNPQEYRIEGHTSNASCNLPSDSRPLQNTEANKLLSACTSNGKIHVDFV</sequence>
<reference evidence="1" key="2">
    <citation type="journal article" date="2021" name="PeerJ">
        <title>Extensive microbial diversity within the chicken gut microbiome revealed by metagenomics and culture.</title>
        <authorList>
            <person name="Gilroy R."/>
            <person name="Ravi A."/>
            <person name="Getino M."/>
            <person name="Pursley I."/>
            <person name="Horton D.L."/>
            <person name="Alikhan N.F."/>
            <person name="Baker D."/>
            <person name="Gharbi K."/>
            <person name="Hall N."/>
            <person name="Watson M."/>
            <person name="Adriaenssens E.M."/>
            <person name="Foster-Nyarko E."/>
            <person name="Jarju S."/>
            <person name="Secka A."/>
            <person name="Antonio M."/>
            <person name="Oren A."/>
            <person name="Chaudhuri R.R."/>
            <person name="La Ragione R."/>
            <person name="Hildebrand F."/>
            <person name="Pallen M.J."/>
        </authorList>
    </citation>
    <scope>NUCLEOTIDE SEQUENCE</scope>
    <source>
        <strain evidence="1">ChiSxjej1B13-7958</strain>
    </source>
</reference>
<gene>
    <name evidence="1" type="ORF">IAB89_07515</name>
</gene>